<keyword evidence="3" id="KW-1185">Reference proteome</keyword>
<dbReference type="EMBL" id="RJUL01000004">
    <property type="protein sequence ID" value="ROQ27546.1"/>
    <property type="molecule type" value="Genomic_DNA"/>
</dbReference>
<dbReference type="GO" id="GO:0006974">
    <property type="term" value="P:DNA damage response"/>
    <property type="evidence" value="ECO:0007669"/>
    <property type="project" value="TreeGrafter"/>
</dbReference>
<gene>
    <name evidence="2" type="ORF">EDC28_104196</name>
</gene>
<feature type="chain" id="PRO_5018046796" description="Secreted protein" evidence="1">
    <location>
        <begin position="20"/>
        <end position="219"/>
    </location>
</feature>
<evidence type="ECO:0000256" key="1">
    <source>
        <dbReference type="SAM" id="SignalP"/>
    </source>
</evidence>
<accession>A0A3N1PSP5</accession>
<name>A0A3N1PSP5_9GAMM</name>
<organism evidence="2 3">
    <name type="scientific">Gallaecimonas pentaromativorans</name>
    <dbReference type="NCBI Taxonomy" id="584787"/>
    <lineage>
        <taxon>Bacteria</taxon>
        <taxon>Pseudomonadati</taxon>
        <taxon>Pseudomonadota</taxon>
        <taxon>Gammaproteobacteria</taxon>
        <taxon>Enterobacterales</taxon>
        <taxon>Gallaecimonadaceae</taxon>
        <taxon>Gallaecimonas</taxon>
    </lineage>
</organism>
<sequence length="219" mass="23028">MKVAALAMVLAAASPLTMAMDRYVAVQGEASRAVAPDEVSFTVSFSSEGEQSDELLKDIEAKAKPFLAAIKKIGVADKDIQGTRFDVSPRYVDGKAAGLRAQQSYRVTVHDFDLYPKALKVAVDAHSDGIGQVQLAYSGQDKLYRELLAQAVVDAKSKAALLANAGGTSLGKMVSVDEQGGGRAPVVYMRAAAMESGPMQTPGTIDVSASVSARFAIKD</sequence>
<dbReference type="PANTHER" id="PTHR34387:SF2">
    <property type="entry name" value="SLR1258 PROTEIN"/>
    <property type="match status" value="1"/>
</dbReference>
<dbReference type="PANTHER" id="PTHR34387">
    <property type="entry name" value="SLR1258 PROTEIN"/>
    <property type="match status" value="1"/>
</dbReference>
<dbReference type="Pfam" id="PF04402">
    <property type="entry name" value="SIMPL"/>
    <property type="match status" value="1"/>
</dbReference>
<dbReference type="AlphaFoldDB" id="A0A3N1PSP5"/>
<dbReference type="STRING" id="584787.GCA_001247655_02641"/>
<reference evidence="2 3" key="1">
    <citation type="submission" date="2018-11" db="EMBL/GenBank/DDBJ databases">
        <title>Genomic Encyclopedia of Type Strains, Phase IV (KMG-IV): sequencing the most valuable type-strain genomes for metagenomic binning, comparative biology and taxonomic classification.</title>
        <authorList>
            <person name="Goeker M."/>
        </authorList>
    </citation>
    <scope>NUCLEOTIDE SEQUENCE [LARGE SCALE GENOMIC DNA]</scope>
    <source>
        <strain evidence="2 3">DSM 21945</strain>
    </source>
</reference>
<dbReference type="InterPro" id="IPR007497">
    <property type="entry name" value="SIMPL/DUF541"/>
</dbReference>
<dbReference type="InterPro" id="IPR052022">
    <property type="entry name" value="26kDa_periplasmic_antigen"/>
</dbReference>
<evidence type="ECO:0000313" key="2">
    <source>
        <dbReference type="EMBL" id="ROQ27546.1"/>
    </source>
</evidence>
<dbReference type="Gene3D" id="3.30.110.170">
    <property type="entry name" value="Protein of unknown function (DUF541), domain 1"/>
    <property type="match status" value="1"/>
</dbReference>
<feature type="signal peptide" evidence="1">
    <location>
        <begin position="1"/>
        <end position="19"/>
    </location>
</feature>
<evidence type="ECO:0008006" key="4">
    <source>
        <dbReference type="Google" id="ProtNLM"/>
    </source>
</evidence>
<comment type="caution">
    <text evidence="2">The sequence shown here is derived from an EMBL/GenBank/DDBJ whole genome shotgun (WGS) entry which is preliminary data.</text>
</comment>
<protein>
    <recommendedName>
        <fullName evidence="4">Secreted protein</fullName>
    </recommendedName>
</protein>
<dbReference type="Proteomes" id="UP000268033">
    <property type="component" value="Unassembled WGS sequence"/>
</dbReference>
<dbReference type="RefSeq" id="WP_123421370.1">
    <property type="nucleotide sequence ID" value="NZ_RJUL01000004.1"/>
</dbReference>
<dbReference type="Gene3D" id="3.30.70.2970">
    <property type="entry name" value="Protein of unknown function (DUF541), domain 2"/>
    <property type="match status" value="1"/>
</dbReference>
<keyword evidence="1" id="KW-0732">Signal</keyword>
<evidence type="ECO:0000313" key="3">
    <source>
        <dbReference type="Proteomes" id="UP000268033"/>
    </source>
</evidence>
<proteinExistence type="predicted"/>